<dbReference type="Proteomes" id="UP001363622">
    <property type="component" value="Unassembled WGS sequence"/>
</dbReference>
<keyword evidence="3" id="KW-1185">Reference proteome</keyword>
<feature type="compositionally biased region" description="Basic and acidic residues" evidence="1">
    <location>
        <begin position="134"/>
        <end position="151"/>
    </location>
</feature>
<feature type="compositionally biased region" description="Basic and acidic residues" evidence="1">
    <location>
        <begin position="76"/>
        <end position="95"/>
    </location>
</feature>
<feature type="compositionally biased region" description="Acidic residues" evidence="1">
    <location>
        <begin position="358"/>
        <end position="368"/>
    </location>
</feature>
<accession>A0ABR1KF16</accession>
<comment type="caution">
    <text evidence="2">The sequence shown here is derived from an EMBL/GenBank/DDBJ whole genome shotgun (WGS) entry which is preliminary data.</text>
</comment>
<feature type="region of interest" description="Disordered" evidence="1">
    <location>
        <begin position="51"/>
        <end position="255"/>
    </location>
</feature>
<feature type="compositionally biased region" description="Basic and acidic residues" evidence="1">
    <location>
        <begin position="54"/>
        <end position="68"/>
    </location>
</feature>
<dbReference type="PANTHER" id="PTHR15410">
    <property type="entry name" value="HIRA-INTERACTING PROTEIN 3"/>
    <property type="match status" value="1"/>
</dbReference>
<organism evidence="2 3">
    <name type="scientific">Phyllosticta citriasiana</name>
    <dbReference type="NCBI Taxonomy" id="595635"/>
    <lineage>
        <taxon>Eukaryota</taxon>
        <taxon>Fungi</taxon>
        <taxon>Dikarya</taxon>
        <taxon>Ascomycota</taxon>
        <taxon>Pezizomycotina</taxon>
        <taxon>Dothideomycetes</taxon>
        <taxon>Dothideomycetes incertae sedis</taxon>
        <taxon>Botryosphaeriales</taxon>
        <taxon>Phyllostictaceae</taxon>
        <taxon>Phyllosticta</taxon>
    </lineage>
</organism>
<evidence type="ECO:0000313" key="2">
    <source>
        <dbReference type="EMBL" id="KAK7513125.1"/>
    </source>
</evidence>
<evidence type="ECO:0008006" key="4">
    <source>
        <dbReference type="Google" id="ProtNLM"/>
    </source>
</evidence>
<feature type="compositionally biased region" description="Basic and acidic residues" evidence="1">
    <location>
        <begin position="171"/>
        <end position="182"/>
    </location>
</feature>
<protein>
    <recommendedName>
        <fullName evidence="4">Transcriptional regulator</fullName>
    </recommendedName>
</protein>
<proteinExistence type="predicted"/>
<dbReference type="PANTHER" id="PTHR15410:SF2">
    <property type="entry name" value="HIRA-INTERACTING PROTEIN 3"/>
    <property type="match status" value="1"/>
</dbReference>
<gene>
    <name evidence="2" type="ORF">IWZ03DRAFT_417278</name>
</gene>
<dbReference type="InterPro" id="IPR037647">
    <property type="entry name" value="HIRIP3"/>
</dbReference>
<feature type="compositionally biased region" description="Low complexity" evidence="1">
    <location>
        <begin position="202"/>
        <end position="217"/>
    </location>
</feature>
<name>A0ABR1KF16_9PEZI</name>
<reference evidence="2 3" key="1">
    <citation type="submission" date="2024-04" db="EMBL/GenBank/DDBJ databases">
        <title>Phyllosticta paracitricarpa is synonymous to the EU quarantine fungus P. citricarpa based on phylogenomic analyses.</title>
        <authorList>
            <consortium name="Lawrence Berkeley National Laboratory"/>
            <person name="Van Ingen-Buijs V.A."/>
            <person name="Van Westerhoven A.C."/>
            <person name="Haridas S."/>
            <person name="Skiadas P."/>
            <person name="Martin F."/>
            <person name="Groenewald J.Z."/>
            <person name="Crous P.W."/>
            <person name="Seidl M.F."/>
        </authorList>
    </citation>
    <scope>NUCLEOTIDE SEQUENCE [LARGE SCALE GENOMIC DNA]</scope>
    <source>
        <strain evidence="2 3">CBS 123371</strain>
    </source>
</reference>
<dbReference type="EMBL" id="JBBPHU010000010">
    <property type="protein sequence ID" value="KAK7513125.1"/>
    <property type="molecule type" value="Genomic_DNA"/>
</dbReference>
<sequence>MSDAESDSPPSLKLEQGLRDAVRTIWDSGNHEGLTVKRVRKAAEEMLNLPQDFFKNEEAWKDRSKDIITDQVSQQEEQHAAPKDEAASSADEIKAPPKPKRGQKKSTEQPAKAPRKRAPAQPKPAARKKRKVSIKSDESGNEDVPDHKSPEDTMAGAPDSDHQINDAGSDVEDKSNVKKQSPDDEDDDGPNVTAKRSNEPNDNAADSESELSSLLDEAPPPKAKRQKKSASVEKKPGKAKAIKAKQDKEVDPQDAEIKRLQGWLVKCGIRKVWGKELKPFTTPREKINHLKAMLKDAGMEGRYSVEKARQIKERRELAADLEAVQEGNKKWGQSDSEEADAKGRPRRRLAKGLKDLEGLIDEDGEESD</sequence>
<evidence type="ECO:0000313" key="3">
    <source>
        <dbReference type="Proteomes" id="UP001363622"/>
    </source>
</evidence>
<evidence type="ECO:0000256" key="1">
    <source>
        <dbReference type="SAM" id="MobiDB-lite"/>
    </source>
</evidence>
<feature type="compositionally biased region" description="Basic and acidic residues" evidence="1">
    <location>
        <begin position="244"/>
        <end position="255"/>
    </location>
</feature>
<feature type="region of interest" description="Disordered" evidence="1">
    <location>
        <begin position="324"/>
        <end position="368"/>
    </location>
</feature>